<comment type="caution">
    <text evidence="1">The sequence shown here is derived from an EMBL/GenBank/DDBJ whole genome shotgun (WGS) entry which is preliminary data.</text>
</comment>
<organism evidence="1 2">
    <name type="scientific">Aspergillus tanneri</name>
    <dbReference type="NCBI Taxonomy" id="1220188"/>
    <lineage>
        <taxon>Eukaryota</taxon>
        <taxon>Fungi</taxon>
        <taxon>Dikarya</taxon>
        <taxon>Ascomycota</taxon>
        <taxon>Pezizomycotina</taxon>
        <taxon>Eurotiomycetes</taxon>
        <taxon>Eurotiomycetidae</taxon>
        <taxon>Eurotiales</taxon>
        <taxon>Aspergillaceae</taxon>
        <taxon>Aspergillus</taxon>
        <taxon>Aspergillus subgen. Circumdati</taxon>
    </lineage>
</organism>
<gene>
    <name evidence="1" type="ORF">EYZ11_011735</name>
</gene>
<sequence length="243" mass="27574">MLGKFASLGIWFDSAEGAEYILNNGLLIGQRYFGSVECREIKKKRKHRGADIVQANMSGSDVPRAFCAITQTLPPSRSRQRTLKSFSSLFTFHVLHTPDEASAEPALTAIQNTITAALRDDRRSTSVVLSGDFNRHYPTWGGNHIQLQLVEDANLLIKCHLYHENYASDHRATYSEWNLQTQHERIGTRSARKWFLNAFFPEMNIRQQSANLDTSRTSMATYHQARDSTIAQCRKGFHRAGRG</sequence>
<dbReference type="AlphaFoldDB" id="A0A4S3J471"/>
<proteinExistence type="predicted"/>
<evidence type="ECO:0000313" key="1">
    <source>
        <dbReference type="EMBL" id="THC88818.1"/>
    </source>
</evidence>
<reference evidence="1 2" key="1">
    <citation type="submission" date="2019-03" db="EMBL/GenBank/DDBJ databases">
        <title>The genome sequence of a newly discovered highly antifungal drug resistant Aspergillus species, Aspergillus tanneri NIH 1004.</title>
        <authorList>
            <person name="Mounaud S."/>
            <person name="Singh I."/>
            <person name="Joardar V."/>
            <person name="Pakala S."/>
            <person name="Pakala S."/>
            <person name="Venepally P."/>
            <person name="Hoover J."/>
            <person name="Nierman W."/>
            <person name="Chung J."/>
            <person name="Losada L."/>
        </authorList>
    </citation>
    <scope>NUCLEOTIDE SEQUENCE [LARGE SCALE GENOMIC DNA]</scope>
    <source>
        <strain evidence="1 2">NIH1004</strain>
    </source>
</reference>
<dbReference type="VEuPathDB" id="FungiDB:EYZ11_011735"/>
<protein>
    <submittedName>
        <fullName evidence="1">Uncharacterized protein</fullName>
    </submittedName>
</protein>
<dbReference type="STRING" id="1220188.A0A4S3J471"/>
<dbReference type="SUPFAM" id="SSF56219">
    <property type="entry name" value="DNase I-like"/>
    <property type="match status" value="1"/>
</dbReference>
<evidence type="ECO:0000313" key="2">
    <source>
        <dbReference type="Proteomes" id="UP000308092"/>
    </source>
</evidence>
<dbReference type="Proteomes" id="UP000308092">
    <property type="component" value="Unassembled WGS sequence"/>
</dbReference>
<accession>A0A4S3J471</accession>
<name>A0A4S3J471_9EURO</name>
<dbReference type="EMBL" id="SOSA01000762">
    <property type="protein sequence ID" value="THC88818.1"/>
    <property type="molecule type" value="Genomic_DNA"/>
</dbReference>
<keyword evidence="2" id="KW-1185">Reference proteome</keyword>
<dbReference type="InterPro" id="IPR036691">
    <property type="entry name" value="Endo/exonu/phosph_ase_sf"/>
</dbReference>